<gene>
    <name evidence="6" type="ORF">DBT_0634</name>
</gene>
<evidence type="ECO:0000256" key="2">
    <source>
        <dbReference type="ARBA" id="ARBA00022723"/>
    </source>
</evidence>
<dbReference type="RefSeq" id="WP_083186581.1">
    <property type="nucleotide sequence ID" value="NZ_MAGO01000002.1"/>
</dbReference>
<dbReference type="InterPro" id="IPR004095">
    <property type="entry name" value="TGS"/>
</dbReference>
<dbReference type="InterPro" id="IPR027417">
    <property type="entry name" value="P-loop_NTPase"/>
</dbReference>
<dbReference type="InterPro" id="IPR013029">
    <property type="entry name" value="YchF_C"/>
</dbReference>
<evidence type="ECO:0000256" key="4">
    <source>
        <dbReference type="ARBA" id="ARBA00022840"/>
    </source>
</evidence>
<dbReference type="InterPro" id="IPR012675">
    <property type="entry name" value="Beta-grasp_dom_sf"/>
</dbReference>
<dbReference type="SUPFAM" id="SSF81271">
    <property type="entry name" value="TGS-like"/>
    <property type="match status" value="1"/>
</dbReference>
<dbReference type="Pfam" id="PF01926">
    <property type="entry name" value="MMR_HSR1"/>
    <property type="match status" value="1"/>
</dbReference>
<dbReference type="EMBL" id="MAGO01000002">
    <property type="protein sequence ID" value="OCC16172.1"/>
    <property type="molecule type" value="Genomic_DNA"/>
</dbReference>
<dbReference type="Gene3D" id="1.10.150.300">
    <property type="entry name" value="TGS-like domain"/>
    <property type="match status" value="1"/>
</dbReference>
<dbReference type="Proteomes" id="UP000093080">
    <property type="component" value="Unassembled WGS sequence"/>
</dbReference>
<dbReference type="GO" id="GO:0046872">
    <property type="term" value="F:metal ion binding"/>
    <property type="evidence" value="ECO:0007669"/>
    <property type="project" value="UniProtKB-KW"/>
</dbReference>
<dbReference type="FunFam" id="3.10.20.30:FF:000001">
    <property type="entry name" value="Ribosome-binding ATPase YchF"/>
    <property type="match status" value="1"/>
</dbReference>
<name>A0A1B9F8C8_9BACT</name>
<comment type="cofactor">
    <cofactor evidence="1">
        <name>Mg(2+)</name>
        <dbReference type="ChEBI" id="CHEBI:18420"/>
    </cofactor>
</comment>
<evidence type="ECO:0000259" key="5">
    <source>
        <dbReference type="PROSITE" id="PS51880"/>
    </source>
</evidence>
<dbReference type="PANTHER" id="PTHR23305">
    <property type="entry name" value="OBG GTPASE FAMILY"/>
    <property type="match status" value="1"/>
</dbReference>
<feature type="domain" description="TGS" evidence="5">
    <location>
        <begin position="265"/>
        <end position="348"/>
    </location>
</feature>
<dbReference type="PATRIC" id="fig|1156395.6.peg.645"/>
<dbReference type="InterPro" id="IPR012676">
    <property type="entry name" value="TGS-like"/>
</dbReference>
<dbReference type="InterPro" id="IPR006073">
    <property type="entry name" value="GTP-bd"/>
</dbReference>
<evidence type="ECO:0000256" key="1">
    <source>
        <dbReference type="ARBA" id="ARBA00001946"/>
    </source>
</evidence>
<dbReference type="InterPro" id="IPR004396">
    <property type="entry name" value="ATPase_YchF/OLA1"/>
</dbReference>
<dbReference type="InterPro" id="IPR023192">
    <property type="entry name" value="TGS-like_dom_sf"/>
</dbReference>
<dbReference type="Pfam" id="PF06071">
    <property type="entry name" value="YchF-GTPase_C"/>
    <property type="match status" value="1"/>
</dbReference>
<dbReference type="CDD" id="cd04867">
    <property type="entry name" value="TGS_YchF_OLA1"/>
    <property type="match status" value="1"/>
</dbReference>
<keyword evidence="7" id="KW-1185">Reference proteome</keyword>
<keyword evidence="2" id="KW-0479">Metal-binding</keyword>
<dbReference type="PROSITE" id="PS51880">
    <property type="entry name" value="TGS"/>
    <property type="match status" value="1"/>
</dbReference>
<protein>
    <submittedName>
        <fullName evidence="6">GTP-binding and nucleic acid-binding protein YchF</fullName>
    </submittedName>
</protein>
<keyword evidence="3" id="KW-0547">Nucleotide-binding</keyword>
<organism evidence="6 7">
    <name type="scientific">Dissulfuribacter thermophilus</name>
    <dbReference type="NCBI Taxonomy" id="1156395"/>
    <lineage>
        <taxon>Bacteria</taxon>
        <taxon>Pseudomonadati</taxon>
        <taxon>Thermodesulfobacteriota</taxon>
        <taxon>Dissulfuribacteria</taxon>
        <taxon>Dissulfuribacterales</taxon>
        <taxon>Dissulfuribacteraceae</taxon>
        <taxon>Dissulfuribacter</taxon>
    </lineage>
</organism>
<dbReference type="GO" id="GO:0016887">
    <property type="term" value="F:ATP hydrolysis activity"/>
    <property type="evidence" value="ECO:0007669"/>
    <property type="project" value="InterPro"/>
</dbReference>
<dbReference type="PIRSF" id="PIRSF006641">
    <property type="entry name" value="CHP00092"/>
    <property type="match status" value="1"/>
</dbReference>
<evidence type="ECO:0000313" key="7">
    <source>
        <dbReference type="Proteomes" id="UP000093080"/>
    </source>
</evidence>
<dbReference type="PANTHER" id="PTHR23305:SF18">
    <property type="entry name" value="OBG-TYPE G DOMAIN-CONTAINING PROTEIN"/>
    <property type="match status" value="1"/>
</dbReference>
<evidence type="ECO:0000313" key="6">
    <source>
        <dbReference type="EMBL" id="OCC16172.1"/>
    </source>
</evidence>
<sequence>MKIGIIGLPASGKTVVFNCLTGVAANLSGGGSIPGKGQDANIRLVPVPDKRLDILSEMYQPQKTTHAQVQYVDVAGALKAKEGESKGLDELLRHLRPVDALLHVVRCFEWAGTPPNPQEDFDSLEEEIIFADFIIVEKRLERMRQEAKKGRKYDPQEFELLKKAKELLESGIPLRQDPEISTSPKLRGYSFLSSKPMIVCLNQGDDGKNFDFNPPKDVPVVNIKGAVEMEILELSEEEQEAFREEMGIDEPAMHMLIRESYNLLGLISFFTVGKDEVRAWTIKKGTTALKAAGVIHSDIERGFIRAEVVAYDDLIELGSYTACKTAGKVRLEGRDYVVSDGDIMHFRFNV</sequence>
<comment type="caution">
    <text evidence="6">The sequence shown here is derived from an EMBL/GenBank/DDBJ whole genome shotgun (WGS) entry which is preliminary data.</text>
</comment>
<evidence type="ECO:0000256" key="3">
    <source>
        <dbReference type="ARBA" id="ARBA00022741"/>
    </source>
</evidence>
<dbReference type="STRING" id="1156395.DBT_0634"/>
<dbReference type="SUPFAM" id="SSF52540">
    <property type="entry name" value="P-loop containing nucleoside triphosphate hydrolases"/>
    <property type="match status" value="1"/>
</dbReference>
<dbReference type="PRINTS" id="PR00326">
    <property type="entry name" value="GTP1OBG"/>
</dbReference>
<dbReference type="GO" id="GO:0005524">
    <property type="term" value="F:ATP binding"/>
    <property type="evidence" value="ECO:0007669"/>
    <property type="project" value="UniProtKB-KW"/>
</dbReference>
<dbReference type="GO" id="GO:0005525">
    <property type="term" value="F:GTP binding"/>
    <property type="evidence" value="ECO:0007669"/>
    <property type="project" value="InterPro"/>
</dbReference>
<accession>A0A1B9F8C8</accession>
<reference evidence="6 7" key="1">
    <citation type="submission" date="2016-06" db="EMBL/GenBank/DDBJ databases">
        <title>Respiratory ammonification of nitrate coupled to the oxidation of elemental sulfur in deep-sea autotrophic thermophilic bacteria.</title>
        <authorList>
            <person name="Slobodkina G.B."/>
            <person name="Mardanov A.V."/>
            <person name="Ravin N.V."/>
            <person name="Frolova A.A."/>
            <person name="Viryasiv M.B."/>
            <person name="Chernyh N.A."/>
            <person name="Bonch-Osmolovskaya E.A."/>
            <person name="Slobodkin A.I."/>
        </authorList>
    </citation>
    <scope>NUCLEOTIDE SEQUENCE [LARGE SCALE GENOMIC DNA]</scope>
    <source>
        <strain evidence="6 7">S69</strain>
    </source>
</reference>
<proteinExistence type="predicted"/>
<dbReference type="AlphaFoldDB" id="A0A1B9F8C8"/>
<dbReference type="Gene3D" id="3.10.20.30">
    <property type="match status" value="1"/>
</dbReference>
<dbReference type="OrthoDB" id="9810373at2"/>
<keyword evidence="4" id="KW-0067">ATP-binding</keyword>
<dbReference type="GO" id="GO:0005737">
    <property type="term" value="C:cytoplasm"/>
    <property type="evidence" value="ECO:0007669"/>
    <property type="project" value="TreeGrafter"/>
</dbReference>
<dbReference type="Gene3D" id="3.40.50.300">
    <property type="entry name" value="P-loop containing nucleotide triphosphate hydrolases"/>
    <property type="match status" value="1"/>
</dbReference>